<dbReference type="AlphaFoldDB" id="A0A285CR46"/>
<dbReference type="Pfam" id="PF16949">
    <property type="entry name" value="ABC_tran_2"/>
    <property type="match status" value="1"/>
</dbReference>
<keyword evidence="1" id="KW-0472">Membrane</keyword>
<dbReference type="OrthoDB" id="2781328at2"/>
<evidence type="ECO:0000313" key="2">
    <source>
        <dbReference type="EMBL" id="SNX69536.1"/>
    </source>
</evidence>
<name>A0A285CR46_9BACI</name>
<dbReference type="Proteomes" id="UP000219546">
    <property type="component" value="Unassembled WGS sequence"/>
</dbReference>
<keyword evidence="3" id="KW-1185">Reference proteome</keyword>
<dbReference type="RefSeq" id="WP_097158045.1">
    <property type="nucleotide sequence ID" value="NZ_JBEPMQ010000002.1"/>
</dbReference>
<keyword evidence="1" id="KW-0812">Transmembrane</keyword>
<keyword evidence="1" id="KW-1133">Transmembrane helix</keyword>
<proteinExistence type="predicted"/>
<accession>A0A285CR46</accession>
<dbReference type="InterPro" id="IPR031599">
    <property type="entry name" value="ABC_tran_2"/>
</dbReference>
<feature type="transmembrane region" description="Helical" evidence="1">
    <location>
        <begin position="150"/>
        <end position="172"/>
    </location>
</feature>
<feature type="transmembrane region" description="Helical" evidence="1">
    <location>
        <begin position="127"/>
        <end position="144"/>
    </location>
</feature>
<gene>
    <name evidence="2" type="ORF">SAMN05877753_103102</name>
</gene>
<feature type="transmembrane region" description="Helical" evidence="1">
    <location>
        <begin position="52"/>
        <end position="71"/>
    </location>
</feature>
<organism evidence="2 3">
    <name type="scientific">Bacillus oleivorans</name>
    <dbReference type="NCBI Taxonomy" id="1448271"/>
    <lineage>
        <taxon>Bacteria</taxon>
        <taxon>Bacillati</taxon>
        <taxon>Bacillota</taxon>
        <taxon>Bacilli</taxon>
        <taxon>Bacillales</taxon>
        <taxon>Bacillaceae</taxon>
        <taxon>Bacillus</taxon>
    </lineage>
</organism>
<evidence type="ECO:0000313" key="3">
    <source>
        <dbReference type="Proteomes" id="UP000219546"/>
    </source>
</evidence>
<protein>
    <submittedName>
        <fullName evidence="2">Putative ABC exporter</fullName>
    </submittedName>
</protein>
<sequence length="197" mass="21358">MWLLRILPLTGVQIAIGKLWFSWFLSWVILSIIQTIIGILLGWTFLYMIGGLVLTALASISISGMGIWIGTIGAKYNPANPQNRLTFAPSLVLLILSYVYLFVSLISLAFIVLPASFRDFFTNQDSIGGFIGFMLNIGAFIVEMNATSPALAILIGCVGLVVVSIGTAVITIQLAAKRFDKGIEIEMVQANSGRGLR</sequence>
<dbReference type="EMBL" id="OAOP01000003">
    <property type="protein sequence ID" value="SNX69536.1"/>
    <property type="molecule type" value="Genomic_DNA"/>
</dbReference>
<feature type="transmembrane region" description="Helical" evidence="1">
    <location>
        <begin position="91"/>
        <end position="115"/>
    </location>
</feature>
<evidence type="ECO:0000256" key="1">
    <source>
        <dbReference type="SAM" id="Phobius"/>
    </source>
</evidence>
<feature type="transmembrane region" description="Helical" evidence="1">
    <location>
        <begin position="20"/>
        <end position="45"/>
    </location>
</feature>
<reference evidence="2 3" key="1">
    <citation type="submission" date="2017-08" db="EMBL/GenBank/DDBJ databases">
        <authorList>
            <person name="de Groot N.N."/>
        </authorList>
    </citation>
    <scope>NUCLEOTIDE SEQUENCE [LARGE SCALE GENOMIC DNA]</scope>
    <source>
        <strain evidence="2 3">JC228</strain>
    </source>
</reference>